<gene>
    <name evidence="1" type="ORF">PCAR00345_LOCUS34625</name>
</gene>
<dbReference type="EMBL" id="HBIZ01054093">
    <property type="protein sequence ID" value="CAE0781929.1"/>
    <property type="molecule type" value="Transcribed_RNA"/>
</dbReference>
<organism evidence="1">
    <name type="scientific">Chrysotila carterae</name>
    <name type="common">Marine alga</name>
    <name type="synonym">Syracosphaera carterae</name>
    <dbReference type="NCBI Taxonomy" id="13221"/>
    <lineage>
        <taxon>Eukaryota</taxon>
        <taxon>Haptista</taxon>
        <taxon>Haptophyta</taxon>
        <taxon>Prymnesiophyceae</taxon>
        <taxon>Isochrysidales</taxon>
        <taxon>Isochrysidaceae</taxon>
        <taxon>Chrysotila</taxon>
    </lineage>
</organism>
<accession>A0A7S4BZJ6</accession>
<sequence length="102" mass="11296">MATLQRHRTRVHDCTVVPEQDSTAAAQPIMMSLKGETARFQAPPSQESLAQKGAVFVTISTKLFQELYELTRARQSKQLDEPGIFSAFRIHGCARTAETSTS</sequence>
<dbReference type="AlphaFoldDB" id="A0A7S4BZJ6"/>
<evidence type="ECO:0000313" key="1">
    <source>
        <dbReference type="EMBL" id="CAE0781929.1"/>
    </source>
</evidence>
<protein>
    <submittedName>
        <fullName evidence="1">Uncharacterized protein</fullName>
    </submittedName>
</protein>
<proteinExistence type="predicted"/>
<reference evidence="1" key="1">
    <citation type="submission" date="2021-01" db="EMBL/GenBank/DDBJ databases">
        <authorList>
            <person name="Corre E."/>
            <person name="Pelletier E."/>
            <person name="Niang G."/>
            <person name="Scheremetjew M."/>
            <person name="Finn R."/>
            <person name="Kale V."/>
            <person name="Holt S."/>
            <person name="Cochrane G."/>
            <person name="Meng A."/>
            <person name="Brown T."/>
            <person name="Cohen L."/>
        </authorList>
    </citation>
    <scope>NUCLEOTIDE SEQUENCE</scope>
    <source>
        <strain evidence="1">CCMP645</strain>
    </source>
</reference>
<name>A0A7S4BZJ6_CHRCT</name>